<dbReference type="AlphaFoldDB" id="A0A3L9MFA0"/>
<evidence type="ECO:0000313" key="2">
    <source>
        <dbReference type="Proteomes" id="UP000275348"/>
    </source>
</evidence>
<dbReference type="RefSeq" id="WP_121933886.1">
    <property type="nucleotide sequence ID" value="NZ_RDOJ01000004.1"/>
</dbReference>
<organism evidence="1 2">
    <name type="scientific">Faecalibacter macacae</name>
    <dbReference type="NCBI Taxonomy" id="1859289"/>
    <lineage>
        <taxon>Bacteria</taxon>
        <taxon>Pseudomonadati</taxon>
        <taxon>Bacteroidota</taxon>
        <taxon>Flavobacteriia</taxon>
        <taxon>Flavobacteriales</taxon>
        <taxon>Weeksellaceae</taxon>
        <taxon>Faecalibacter</taxon>
    </lineage>
</organism>
<proteinExistence type="predicted"/>
<evidence type="ECO:0008006" key="3">
    <source>
        <dbReference type="Google" id="ProtNLM"/>
    </source>
</evidence>
<sequence>MITGKVVIDNIDEGVDLQRVLVNNLSTDAKILTNSNGFFSIKVNLNDVLEFSNGFIEKRTIKISENILMKGYLEVHLNFETIELETANLNTLNKDFKSNIRNEDSQSTKNYNSWGLDPNLQYIEVNPNMTSSINNNGFLDPALWMSKLSGKYKKDKKQNEYFLFVSTKNEIIDHFTPNYFIEKLKIPEHKIQEFMNYCASKSNVINLFKNLEYEAVENHLIQNSYSYNSLIRQNQN</sequence>
<name>A0A3L9MFA0_9FLAO</name>
<dbReference type="EMBL" id="RDOJ01000004">
    <property type="protein sequence ID" value="RLZ11578.1"/>
    <property type="molecule type" value="Genomic_DNA"/>
</dbReference>
<gene>
    <name evidence="1" type="ORF">EAH69_03930</name>
</gene>
<accession>A0A3L9MFA0</accession>
<comment type="caution">
    <text evidence="1">The sequence shown here is derived from an EMBL/GenBank/DDBJ whole genome shotgun (WGS) entry which is preliminary data.</text>
</comment>
<protein>
    <recommendedName>
        <fullName evidence="3">Carboxypeptidase-like regulatory domain-containing protein</fullName>
    </recommendedName>
</protein>
<keyword evidence="2" id="KW-1185">Reference proteome</keyword>
<dbReference type="OrthoDB" id="1436952at2"/>
<dbReference type="Proteomes" id="UP000275348">
    <property type="component" value="Unassembled WGS sequence"/>
</dbReference>
<reference evidence="1 2" key="1">
    <citation type="submission" date="2018-10" db="EMBL/GenBank/DDBJ databases">
        <authorList>
            <person name="Chen X."/>
        </authorList>
    </citation>
    <scope>NUCLEOTIDE SEQUENCE [LARGE SCALE GENOMIC DNA]</scope>
    <source>
        <strain evidence="1 2">YIM 102668</strain>
    </source>
</reference>
<evidence type="ECO:0000313" key="1">
    <source>
        <dbReference type="EMBL" id="RLZ11578.1"/>
    </source>
</evidence>